<organism evidence="1 2">
    <name type="scientific">Paracoccus simplex</name>
    <dbReference type="NCBI Taxonomy" id="2086346"/>
    <lineage>
        <taxon>Bacteria</taxon>
        <taxon>Pseudomonadati</taxon>
        <taxon>Pseudomonadota</taxon>
        <taxon>Alphaproteobacteria</taxon>
        <taxon>Rhodobacterales</taxon>
        <taxon>Paracoccaceae</taxon>
        <taxon>Paracoccus</taxon>
    </lineage>
</organism>
<dbReference type="EMBL" id="JBHRXE010000006">
    <property type="protein sequence ID" value="MFC3568350.1"/>
    <property type="molecule type" value="Genomic_DNA"/>
</dbReference>
<gene>
    <name evidence="1" type="ORF">ACFOMP_02660</name>
</gene>
<accession>A0ABV7RWS8</accession>
<keyword evidence="2" id="KW-1185">Reference proteome</keyword>
<protein>
    <submittedName>
        <fullName evidence="1">Uncharacterized protein</fullName>
    </submittedName>
</protein>
<evidence type="ECO:0000313" key="1">
    <source>
        <dbReference type="EMBL" id="MFC3568350.1"/>
    </source>
</evidence>
<evidence type="ECO:0000313" key="2">
    <source>
        <dbReference type="Proteomes" id="UP001595596"/>
    </source>
</evidence>
<dbReference type="Proteomes" id="UP001595596">
    <property type="component" value="Unassembled WGS sequence"/>
</dbReference>
<name>A0ABV7RWS8_9RHOB</name>
<reference evidence="2" key="1">
    <citation type="journal article" date="2019" name="Int. J. Syst. Evol. Microbiol.">
        <title>The Global Catalogue of Microorganisms (GCM) 10K type strain sequencing project: providing services to taxonomists for standard genome sequencing and annotation.</title>
        <authorList>
            <consortium name="The Broad Institute Genomics Platform"/>
            <consortium name="The Broad Institute Genome Sequencing Center for Infectious Disease"/>
            <person name="Wu L."/>
            <person name="Ma J."/>
        </authorList>
    </citation>
    <scope>NUCLEOTIDE SEQUENCE [LARGE SCALE GENOMIC DNA]</scope>
    <source>
        <strain evidence="2">VKM B-3226</strain>
    </source>
</reference>
<sequence>MPHQAILASTLIFGVFAVAAVATASVITTQSMGMWVDPPKPT</sequence>
<proteinExistence type="predicted"/>
<comment type="caution">
    <text evidence="1">The sequence shown here is derived from an EMBL/GenBank/DDBJ whole genome shotgun (WGS) entry which is preliminary data.</text>
</comment>
<dbReference type="RefSeq" id="WP_379027779.1">
    <property type="nucleotide sequence ID" value="NZ_JBHRXE010000006.1"/>
</dbReference>